<dbReference type="PANTHER" id="PTHR11239">
    <property type="entry name" value="DNA-DIRECTED RNA POLYMERASE"/>
    <property type="match status" value="1"/>
</dbReference>
<evidence type="ECO:0000256" key="7">
    <source>
        <dbReference type="ARBA" id="ARBA00023163"/>
    </source>
</evidence>
<evidence type="ECO:0000256" key="1">
    <source>
        <dbReference type="ARBA" id="ARBA00004604"/>
    </source>
</evidence>
<dbReference type="PROSITE" id="PS51133">
    <property type="entry name" value="ZF_TFIIS_2"/>
    <property type="match status" value="1"/>
</dbReference>
<evidence type="ECO:0000256" key="5">
    <source>
        <dbReference type="ARBA" id="ARBA00022771"/>
    </source>
</evidence>
<protein>
    <submittedName>
        <fullName evidence="12">Dna-directed Rna polymerase II RPB9</fullName>
    </submittedName>
</protein>
<dbReference type="PROSITE" id="PS01030">
    <property type="entry name" value="RNA_POL_M_15KD"/>
    <property type="match status" value="1"/>
</dbReference>
<comment type="caution">
    <text evidence="12">The sequence shown here is derived from an EMBL/GenBank/DDBJ whole genome shotgun (WGS) entry which is preliminary data.</text>
</comment>
<feature type="domain" description="TFIIS-type" evidence="11">
    <location>
        <begin position="78"/>
        <end position="119"/>
    </location>
</feature>
<keyword evidence="3 12" id="KW-0240">DNA-directed RNA polymerase</keyword>
<evidence type="ECO:0000256" key="3">
    <source>
        <dbReference type="ARBA" id="ARBA00022478"/>
    </source>
</evidence>
<accession>A0ABQ7JFZ6</accession>
<evidence type="ECO:0000256" key="2">
    <source>
        <dbReference type="ARBA" id="ARBA00008925"/>
    </source>
</evidence>
<reference evidence="12 13" key="1">
    <citation type="journal article" date="2020" name="bioRxiv">
        <title>Metabolic contributions of an alphaproteobacterial endosymbiont in the apicomplexan Cardiosporidium cionae.</title>
        <authorList>
            <person name="Hunter E.S."/>
            <person name="Paight C.J."/>
            <person name="Lane C.E."/>
        </authorList>
    </citation>
    <scope>NUCLEOTIDE SEQUENCE [LARGE SCALE GENOMIC DNA]</scope>
    <source>
        <strain evidence="12">ESH_2018</strain>
    </source>
</reference>
<keyword evidence="6" id="KW-0862">Zinc</keyword>
<evidence type="ECO:0000256" key="10">
    <source>
        <dbReference type="SAM" id="MobiDB-lite"/>
    </source>
</evidence>
<evidence type="ECO:0000256" key="9">
    <source>
        <dbReference type="PROSITE-ProRule" id="PRU00472"/>
    </source>
</evidence>
<feature type="region of interest" description="Disordered" evidence="10">
    <location>
        <begin position="152"/>
        <end position="172"/>
    </location>
</feature>
<dbReference type="Pfam" id="PF01096">
    <property type="entry name" value="Zn_ribbon_TFIIS"/>
    <property type="match status" value="1"/>
</dbReference>
<comment type="subcellular location">
    <subcellularLocation>
        <location evidence="1">Nucleus</location>
        <location evidence="1">Nucleolus</location>
    </subcellularLocation>
</comment>
<dbReference type="GO" id="GO:0000428">
    <property type="term" value="C:DNA-directed RNA polymerase complex"/>
    <property type="evidence" value="ECO:0007669"/>
    <property type="project" value="UniProtKB-KW"/>
</dbReference>
<name>A0ABQ7JFZ6_9APIC</name>
<keyword evidence="8" id="KW-0539">Nucleus</keyword>
<dbReference type="Proteomes" id="UP000823046">
    <property type="component" value="Unassembled WGS sequence"/>
</dbReference>
<comment type="similarity">
    <text evidence="2">Belongs to the archaeal RpoM/eukaryotic RPA12/RPB9/RPC11 RNA polymerase family.</text>
</comment>
<dbReference type="InterPro" id="IPR034012">
    <property type="entry name" value="Zn_ribbon_RPB9_C"/>
</dbReference>
<dbReference type="InterPro" id="IPR019761">
    <property type="entry name" value="DNA-dir_RNA_pol-M_15_CS"/>
</dbReference>
<evidence type="ECO:0000256" key="8">
    <source>
        <dbReference type="ARBA" id="ARBA00023242"/>
    </source>
</evidence>
<evidence type="ECO:0000256" key="6">
    <source>
        <dbReference type="ARBA" id="ARBA00022833"/>
    </source>
</evidence>
<proteinExistence type="inferred from homology"/>
<keyword evidence="5 9" id="KW-0863">Zinc-finger</keyword>
<evidence type="ECO:0000313" key="12">
    <source>
        <dbReference type="EMBL" id="KAF8822888.1"/>
    </source>
</evidence>
<dbReference type="CDD" id="cd10508">
    <property type="entry name" value="Zn-ribbon_RPB9"/>
    <property type="match status" value="1"/>
</dbReference>
<keyword evidence="13" id="KW-1185">Reference proteome</keyword>
<evidence type="ECO:0000259" key="11">
    <source>
        <dbReference type="PROSITE" id="PS51133"/>
    </source>
</evidence>
<evidence type="ECO:0000256" key="4">
    <source>
        <dbReference type="ARBA" id="ARBA00022723"/>
    </source>
</evidence>
<keyword evidence="4" id="KW-0479">Metal-binding</keyword>
<gene>
    <name evidence="12" type="primary">POLR2I</name>
    <name evidence="12" type="ORF">IE077_002223</name>
</gene>
<dbReference type="SMART" id="SM00661">
    <property type="entry name" value="RPOL9"/>
    <property type="match status" value="1"/>
</dbReference>
<dbReference type="EMBL" id="JADAQX010000017">
    <property type="protein sequence ID" value="KAF8822888.1"/>
    <property type="molecule type" value="Genomic_DNA"/>
</dbReference>
<evidence type="ECO:0000313" key="13">
    <source>
        <dbReference type="Proteomes" id="UP000823046"/>
    </source>
</evidence>
<organism evidence="12 13">
    <name type="scientific">Cardiosporidium cionae</name>
    <dbReference type="NCBI Taxonomy" id="476202"/>
    <lineage>
        <taxon>Eukaryota</taxon>
        <taxon>Sar</taxon>
        <taxon>Alveolata</taxon>
        <taxon>Apicomplexa</taxon>
        <taxon>Aconoidasida</taxon>
        <taxon>Nephromycida</taxon>
        <taxon>Cardiosporidium</taxon>
    </lineage>
</organism>
<dbReference type="InterPro" id="IPR012164">
    <property type="entry name" value="Rpa12/Rpb9/Rpc10/TFS"/>
</dbReference>
<keyword evidence="7" id="KW-0804">Transcription</keyword>
<dbReference type="Pfam" id="PF02150">
    <property type="entry name" value="Zn_ribbon_RPB9"/>
    <property type="match status" value="1"/>
</dbReference>
<dbReference type="Gene3D" id="2.20.25.10">
    <property type="match status" value="2"/>
</dbReference>
<dbReference type="SUPFAM" id="SSF57783">
    <property type="entry name" value="Zinc beta-ribbon"/>
    <property type="match status" value="2"/>
</dbReference>
<dbReference type="PANTHER" id="PTHR11239:SF1">
    <property type="entry name" value="DNA-DIRECTED RNA POLYMERASE II SUBUNIT RPB9"/>
    <property type="match status" value="1"/>
</dbReference>
<dbReference type="InterPro" id="IPR001529">
    <property type="entry name" value="Zn_ribbon_RPB9"/>
</dbReference>
<sequence length="172" mass="19944">MSSEMIFCTDCNNLMYAQEDSRRKQLKFLCRQCNFVKYADSSSARENCVEHLNYNFIPEEDILVASNLCKDPTLGRTYDWRCDNCDSNQALFFQLPERISDDAMALVFVCCNEACGRWKKQGKEESEEQAKYEETVDLLDQRNLFGEINLENTGKETKQQHSEVQAKAEGIF</sequence>
<feature type="compositionally biased region" description="Basic and acidic residues" evidence="10">
    <location>
        <begin position="153"/>
        <end position="166"/>
    </location>
</feature>
<dbReference type="InterPro" id="IPR001222">
    <property type="entry name" value="Znf_TFIIS"/>
</dbReference>